<accession>A0A9D1WVQ7</accession>
<evidence type="ECO:0000313" key="5">
    <source>
        <dbReference type="Proteomes" id="UP000886721"/>
    </source>
</evidence>
<dbReference type="FunFam" id="3.40.50.720:FF:000084">
    <property type="entry name" value="Short-chain dehydrogenase reductase"/>
    <property type="match status" value="1"/>
</dbReference>
<dbReference type="PANTHER" id="PTHR42760">
    <property type="entry name" value="SHORT-CHAIN DEHYDROGENASES/REDUCTASES FAMILY MEMBER"/>
    <property type="match status" value="1"/>
</dbReference>
<reference evidence="4" key="2">
    <citation type="submission" date="2021-04" db="EMBL/GenBank/DDBJ databases">
        <authorList>
            <person name="Gilroy R."/>
        </authorList>
    </citation>
    <scope>NUCLEOTIDE SEQUENCE</scope>
    <source>
        <strain evidence="4">CHK191-13928</strain>
    </source>
</reference>
<dbReference type="Proteomes" id="UP000886721">
    <property type="component" value="Unassembled WGS sequence"/>
</dbReference>
<dbReference type="GO" id="GO:0048038">
    <property type="term" value="F:quinone binding"/>
    <property type="evidence" value="ECO:0007669"/>
    <property type="project" value="TreeGrafter"/>
</dbReference>
<gene>
    <name evidence="4" type="ORF">H9735_07380</name>
</gene>
<dbReference type="SUPFAM" id="SSF51735">
    <property type="entry name" value="NAD(P)-binding Rossmann-fold domains"/>
    <property type="match status" value="1"/>
</dbReference>
<sequence length="266" mass="28905">MGKEWTNLNGKVVIVTGGSMGIGSHITETLLKNHAKVVVADMTEKESKQDENLMFVKCDVTKKEDVESMVEQTLKKFGRIDGLVNNAGVNRPRLLVDYYHHDPDHENSIDDFDFMMDVNVKGVMLCAQAAARVMIQQNSGVILNVSSEAGMEGSKGQNIYSATKGAVNSFTLSWAKELGAYNIRVVAVAPGINEPTPMGNPEHVAELAYTRGQEAGNISSDYQKVIPLGRVGKLDEIADLILYLLSDHASYITGTIMNITGGKSRG</sequence>
<name>A0A9D1WVQ7_9FIRM</name>
<dbReference type="InterPro" id="IPR002347">
    <property type="entry name" value="SDR_fam"/>
</dbReference>
<dbReference type="EMBL" id="DXEM01000025">
    <property type="protein sequence ID" value="HIX67926.1"/>
    <property type="molecule type" value="Genomic_DNA"/>
</dbReference>
<dbReference type="GO" id="GO:0006633">
    <property type="term" value="P:fatty acid biosynthetic process"/>
    <property type="evidence" value="ECO:0007669"/>
    <property type="project" value="TreeGrafter"/>
</dbReference>
<dbReference type="PANTHER" id="PTHR42760:SF133">
    <property type="entry name" value="3-OXOACYL-[ACYL-CARRIER-PROTEIN] REDUCTASE"/>
    <property type="match status" value="1"/>
</dbReference>
<dbReference type="PRINTS" id="PR00081">
    <property type="entry name" value="GDHRDH"/>
</dbReference>
<comment type="caution">
    <text evidence="4">The sequence shown here is derived from an EMBL/GenBank/DDBJ whole genome shotgun (WGS) entry which is preliminary data.</text>
</comment>
<dbReference type="GO" id="GO:0008206">
    <property type="term" value="P:bile acid metabolic process"/>
    <property type="evidence" value="ECO:0007669"/>
    <property type="project" value="UniProtKB-ARBA"/>
</dbReference>
<dbReference type="InterPro" id="IPR020904">
    <property type="entry name" value="Sc_DH/Rdtase_CS"/>
</dbReference>
<evidence type="ECO:0000313" key="4">
    <source>
        <dbReference type="EMBL" id="HIX67926.1"/>
    </source>
</evidence>
<evidence type="ECO:0000256" key="3">
    <source>
        <dbReference type="RuleBase" id="RU000363"/>
    </source>
</evidence>
<dbReference type="NCBIfam" id="NF005559">
    <property type="entry name" value="PRK07231.1"/>
    <property type="match status" value="1"/>
</dbReference>
<protein>
    <submittedName>
        <fullName evidence="4">SDR family oxidoreductase</fullName>
    </submittedName>
</protein>
<dbReference type="NCBIfam" id="NF004817">
    <property type="entry name" value="PRK06171.1"/>
    <property type="match status" value="1"/>
</dbReference>
<dbReference type="AlphaFoldDB" id="A0A9D1WVQ7"/>
<dbReference type="Pfam" id="PF00106">
    <property type="entry name" value="adh_short"/>
    <property type="match status" value="1"/>
</dbReference>
<dbReference type="InterPro" id="IPR036291">
    <property type="entry name" value="NAD(P)-bd_dom_sf"/>
</dbReference>
<proteinExistence type="inferred from homology"/>
<evidence type="ECO:0000256" key="1">
    <source>
        <dbReference type="ARBA" id="ARBA00006484"/>
    </source>
</evidence>
<organism evidence="4 5">
    <name type="scientific">Candidatus Anaerostipes excrementavium</name>
    <dbReference type="NCBI Taxonomy" id="2838463"/>
    <lineage>
        <taxon>Bacteria</taxon>
        <taxon>Bacillati</taxon>
        <taxon>Bacillota</taxon>
        <taxon>Clostridia</taxon>
        <taxon>Lachnospirales</taxon>
        <taxon>Lachnospiraceae</taxon>
        <taxon>Anaerostipes</taxon>
    </lineage>
</organism>
<dbReference type="GO" id="GO:0016616">
    <property type="term" value="F:oxidoreductase activity, acting on the CH-OH group of donors, NAD or NADP as acceptor"/>
    <property type="evidence" value="ECO:0007669"/>
    <property type="project" value="TreeGrafter"/>
</dbReference>
<dbReference type="PRINTS" id="PR00080">
    <property type="entry name" value="SDRFAMILY"/>
</dbReference>
<reference evidence="4" key="1">
    <citation type="journal article" date="2021" name="PeerJ">
        <title>Extensive microbial diversity within the chicken gut microbiome revealed by metagenomics and culture.</title>
        <authorList>
            <person name="Gilroy R."/>
            <person name="Ravi A."/>
            <person name="Getino M."/>
            <person name="Pursley I."/>
            <person name="Horton D.L."/>
            <person name="Alikhan N.F."/>
            <person name="Baker D."/>
            <person name="Gharbi K."/>
            <person name="Hall N."/>
            <person name="Watson M."/>
            <person name="Adriaenssens E.M."/>
            <person name="Foster-Nyarko E."/>
            <person name="Jarju S."/>
            <person name="Secka A."/>
            <person name="Antonio M."/>
            <person name="Oren A."/>
            <person name="Chaudhuri R.R."/>
            <person name="La Ragione R."/>
            <person name="Hildebrand F."/>
            <person name="Pallen M.J."/>
        </authorList>
    </citation>
    <scope>NUCLEOTIDE SEQUENCE</scope>
    <source>
        <strain evidence="4">CHK191-13928</strain>
    </source>
</reference>
<dbReference type="Gene3D" id="3.40.50.720">
    <property type="entry name" value="NAD(P)-binding Rossmann-like Domain"/>
    <property type="match status" value="1"/>
</dbReference>
<dbReference type="PROSITE" id="PS00061">
    <property type="entry name" value="ADH_SHORT"/>
    <property type="match status" value="1"/>
</dbReference>
<comment type="similarity">
    <text evidence="1 3">Belongs to the short-chain dehydrogenases/reductases (SDR) family.</text>
</comment>
<keyword evidence="2" id="KW-0560">Oxidoreductase</keyword>
<evidence type="ECO:0000256" key="2">
    <source>
        <dbReference type="ARBA" id="ARBA00023002"/>
    </source>
</evidence>
<dbReference type="CDD" id="cd05233">
    <property type="entry name" value="SDR_c"/>
    <property type="match status" value="1"/>
</dbReference>